<keyword evidence="2" id="KW-1133">Transmembrane helix</keyword>
<feature type="transmembrane region" description="Helical" evidence="2">
    <location>
        <begin position="32"/>
        <end position="57"/>
    </location>
</feature>
<dbReference type="Proteomes" id="UP000789375">
    <property type="component" value="Unassembled WGS sequence"/>
</dbReference>
<gene>
    <name evidence="3" type="ORF">FMOSSE_LOCUS8218</name>
</gene>
<reference evidence="3" key="1">
    <citation type="submission" date="2021-06" db="EMBL/GenBank/DDBJ databases">
        <authorList>
            <person name="Kallberg Y."/>
            <person name="Tangrot J."/>
            <person name="Rosling A."/>
        </authorList>
    </citation>
    <scope>NUCLEOTIDE SEQUENCE</scope>
    <source>
        <strain evidence="3">87-6 pot B 2015</strain>
    </source>
</reference>
<keyword evidence="4" id="KW-1185">Reference proteome</keyword>
<feature type="region of interest" description="Disordered" evidence="1">
    <location>
        <begin position="273"/>
        <end position="299"/>
    </location>
</feature>
<keyword evidence="2" id="KW-0472">Membrane</keyword>
<evidence type="ECO:0000256" key="2">
    <source>
        <dbReference type="SAM" id="Phobius"/>
    </source>
</evidence>
<dbReference type="EMBL" id="CAJVPP010002086">
    <property type="protein sequence ID" value="CAG8586465.1"/>
    <property type="molecule type" value="Genomic_DNA"/>
</dbReference>
<sequence>MKFTNILQVYCIVTAFLTYFEKNPATLHLKNFYLVGYAAINAVFTPFGISGVVGGLSRKKSLIKAFTRFQWWLATFILIGLSVFNVILSRNENNKKDFIGRCQRNFAKGQPETNFLDRCKIIVEDAEQATLIAACSEGGIMLFLGVILLIVGTREYSSISLEEETKNLLEKANFNENEEIDVIGGGRSSSTLQRNLSDASNGGNVDVVKNVNCGPNNNNNVGTFITDQYDIGRYPPNNVTKVRRQPSNITQTAVNVDLARRPTNADNMSAIQHSGLRRHPTEPSSIPSSHVGKRNKAESNFMSPSYTGLARNQTNPGSIPSNRYNGLTRYPTNGTNVSANIINVTRQPTIGNVYVSGNYAGVPQTTYPIAPKHSLSMKRYVSPPPPYVVHLQQQNIVPISEDYHDDPYYSHTNSTEPHLTRLGMH</sequence>
<organism evidence="3 4">
    <name type="scientific">Funneliformis mosseae</name>
    <name type="common">Endomycorrhizal fungus</name>
    <name type="synonym">Glomus mosseae</name>
    <dbReference type="NCBI Taxonomy" id="27381"/>
    <lineage>
        <taxon>Eukaryota</taxon>
        <taxon>Fungi</taxon>
        <taxon>Fungi incertae sedis</taxon>
        <taxon>Mucoromycota</taxon>
        <taxon>Glomeromycotina</taxon>
        <taxon>Glomeromycetes</taxon>
        <taxon>Glomerales</taxon>
        <taxon>Glomeraceae</taxon>
        <taxon>Funneliformis</taxon>
    </lineage>
</organism>
<dbReference type="AlphaFoldDB" id="A0A9N9C2F9"/>
<feature type="transmembrane region" description="Helical" evidence="2">
    <location>
        <begin position="131"/>
        <end position="151"/>
    </location>
</feature>
<protein>
    <submittedName>
        <fullName evidence="3">10455_t:CDS:1</fullName>
    </submittedName>
</protein>
<name>A0A9N9C2F9_FUNMO</name>
<evidence type="ECO:0000313" key="3">
    <source>
        <dbReference type="EMBL" id="CAG8586465.1"/>
    </source>
</evidence>
<evidence type="ECO:0000313" key="4">
    <source>
        <dbReference type="Proteomes" id="UP000789375"/>
    </source>
</evidence>
<feature type="transmembrane region" description="Helical" evidence="2">
    <location>
        <begin position="69"/>
        <end position="88"/>
    </location>
</feature>
<comment type="caution">
    <text evidence="3">The sequence shown here is derived from an EMBL/GenBank/DDBJ whole genome shotgun (WGS) entry which is preliminary data.</text>
</comment>
<accession>A0A9N9C2F9</accession>
<keyword evidence="2" id="KW-0812">Transmembrane</keyword>
<proteinExistence type="predicted"/>
<evidence type="ECO:0000256" key="1">
    <source>
        <dbReference type="SAM" id="MobiDB-lite"/>
    </source>
</evidence>